<evidence type="ECO:0000313" key="9">
    <source>
        <dbReference type="EMBL" id="SFQ97156.1"/>
    </source>
</evidence>
<evidence type="ECO:0000256" key="6">
    <source>
        <dbReference type="ARBA" id="ARBA00023136"/>
    </source>
</evidence>
<dbReference type="STRING" id="871652.SAMN04515673_101439"/>
<keyword evidence="3" id="KW-1003">Cell membrane</keyword>
<dbReference type="Proteomes" id="UP000199302">
    <property type="component" value="Unassembled WGS sequence"/>
</dbReference>
<feature type="transmembrane region" description="Helical" evidence="7">
    <location>
        <begin position="55"/>
        <end position="86"/>
    </location>
</feature>
<dbReference type="GO" id="GO:0005275">
    <property type="term" value="F:amine transmembrane transporter activity"/>
    <property type="evidence" value="ECO:0007669"/>
    <property type="project" value="TreeGrafter"/>
</dbReference>
<dbReference type="PANTHER" id="PTHR47737:SF1">
    <property type="entry name" value="GLYCINE BETAINE_PROLINE BETAINE TRANSPORT SYSTEM PERMEASE PROTEIN PROW"/>
    <property type="match status" value="1"/>
</dbReference>
<dbReference type="EMBL" id="FOYI01000001">
    <property type="protein sequence ID" value="SFQ97156.1"/>
    <property type="molecule type" value="Genomic_DNA"/>
</dbReference>
<keyword evidence="2 7" id="KW-0813">Transport</keyword>
<feature type="transmembrane region" description="Helical" evidence="7">
    <location>
        <begin position="141"/>
        <end position="168"/>
    </location>
</feature>
<dbReference type="InterPro" id="IPR035906">
    <property type="entry name" value="MetI-like_sf"/>
</dbReference>
<dbReference type="GO" id="GO:0031460">
    <property type="term" value="P:glycine betaine transport"/>
    <property type="evidence" value="ECO:0007669"/>
    <property type="project" value="TreeGrafter"/>
</dbReference>
<evidence type="ECO:0000256" key="4">
    <source>
        <dbReference type="ARBA" id="ARBA00022692"/>
    </source>
</evidence>
<evidence type="ECO:0000256" key="1">
    <source>
        <dbReference type="ARBA" id="ARBA00004651"/>
    </source>
</evidence>
<accession>A0A1I6CVE0</accession>
<dbReference type="Gene3D" id="1.10.3720.10">
    <property type="entry name" value="MetI-like"/>
    <property type="match status" value="1"/>
</dbReference>
<dbReference type="AlphaFoldDB" id="A0A1I6CVE0"/>
<feature type="domain" description="ABC transmembrane type-1" evidence="8">
    <location>
        <begin position="94"/>
        <end position="273"/>
    </location>
</feature>
<evidence type="ECO:0000256" key="7">
    <source>
        <dbReference type="RuleBase" id="RU363032"/>
    </source>
</evidence>
<comment type="subcellular location">
    <subcellularLocation>
        <location evidence="1 7">Cell membrane</location>
        <topology evidence="1 7">Multi-pass membrane protein</topology>
    </subcellularLocation>
</comment>
<dbReference type="GO" id="GO:0043190">
    <property type="term" value="C:ATP-binding cassette (ABC) transporter complex"/>
    <property type="evidence" value="ECO:0007669"/>
    <property type="project" value="TreeGrafter"/>
</dbReference>
<evidence type="ECO:0000313" key="10">
    <source>
        <dbReference type="Proteomes" id="UP000199302"/>
    </source>
</evidence>
<protein>
    <submittedName>
        <fullName evidence="9">Glycine betaine/proline transport system permease protein</fullName>
    </submittedName>
</protein>
<evidence type="ECO:0000256" key="3">
    <source>
        <dbReference type="ARBA" id="ARBA00022475"/>
    </source>
</evidence>
<keyword evidence="5 7" id="KW-1133">Transmembrane helix</keyword>
<gene>
    <name evidence="9" type="ORF">SAMN04515673_101439</name>
</gene>
<feature type="transmembrane region" description="Helical" evidence="7">
    <location>
        <begin position="253"/>
        <end position="273"/>
    </location>
</feature>
<dbReference type="PANTHER" id="PTHR47737">
    <property type="entry name" value="GLYCINE BETAINE/PROLINE BETAINE TRANSPORT SYSTEM PERMEASE PROTEIN PROW"/>
    <property type="match status" value="1"/>
</dbReference>
<reference evidence="9 10" key="1">
    <citation type="submission" date="2016-10" db="EMBL/GenBank/DDBJ databases">
        <authorList>
            <person name="de Groot N.N."/>
        </authorList>
    </citation>
    <scope>NUCLEOTIDE SEQUENCE [LARGE SCALE GENOMIC DNA]</scope>
    <source>
        <strain evidence="10">KMM 9023,NRIC 0796,JCM 17311,KCTC 23692</strain>
    </source>
</reference>
<keyword evidence="6 7" id="KW-0472">Membrane</keyword>
<dbReference type="GO" id="GO:0015871">
    <property type="term" value="P:choline transport"/>
    <property type="evidence" value="ECO:0007669"/>
    <property type="project" value="TreeGrafter"/>
</dbReference>
<keyword evidence="4 7" id="KW-0812">Transmembrane</keyword>
<organism evidence="9 10">
    <name type="scientific">Poseidonocella sedimentorum</name>
    <dbReference type="NCBI Taxonomy" id="871652"/>
    <lineage>
        <taxon>Bacteria</taxon>
        <taxon>Pseudomonadati</taxon>
        <taxon>Pseudomonadota</taxon>
        <taxon>Alphaproteobacteria</taxon>
        <taxon>Rhodobacterales</taxon>
        <taxon>Roseobacteraceae</taxon>
        <taxon>Poseidonocella</taxon>
    </lineage>
</organism>
<dbReference type="InterPro" id="IPR017784">
    <property type="entry name" value="ABC_transptr_choline_permease"/>
</dbReference>
<dbReference type="SUPFAM" id="SSF161098">
    <property type="entry name" value="MetI-like"/>
    <property type="match status" value="1"/>
</dbReference>
<dbReference type="CDD" id="cd06261">
    <property type="entry name" value="TM_PBP2"/>
    <property type="match status" value="1"/>
</dbReference>
<evidence type="ECO:0000256" key="5">
    <source>
        <dbReference type="ARBA" id="ARBA00022989"/>
    </source>
</evidence>
<dbReference type="FunFam" id="1.10.3720.10:FF:000001">
    <property type="entry name" value="Glycine betaine ABC transporter, permease"/>
    <property type="match status" value="1"/>
</dbReference>
<evidence type="ECO:0000256" key="2">
    <source>
        <dbReference type="ARBA" id="ARBA00022448"/>
    </source>
</evidence>
<feature type="transmembrane region" description="Helical" evidence="7">
    <location>
        <begin position="98"/>
        <end position="121"/>
    </location>
</feature>
<sequence length="277" mass="29954">MVDWITERKIPVGDAAETMFDWLQVNTAGFFDLLAAIMEGLIDGILWVLQSPHPLLMIAIFAGLAYALQRTWKIAALTAAGFLFILNQGYWEETTESLTLVLSACVLCMGLGVPIGIAAAHRPRLYAWMAPVLDLMQTLPTFVYLIPAIVFFGIGMVPGLIATVIFVLPAPIRLTHLGVTSTPKALLEAAEAFGATPSQTLWKVELPYALPQIMTGLNQTIMLSLSMVVIAALVGADGLGVPVVRALNQVNTALGFESGFVIVVLAILLDRILRVRR</sequence>
<dbReference type="GO" id="GO:0015226">
    <property type="term" value="F:carnitine transmembrane transporter activity"/>
    <property type="evidence" value="ECO:0007669"/>
    <property type="project" value="TreeGrafter"/>
</dbReference>
<dbReference type="PROSITE" id="PS50928">
    <property type="entry name" value="ABC_TM1"/>
    <property type="match status" value="1"/>
</dbReference>
<dbReference type="RefSeq" id="WP_092076126.1">
    <property type="nucleotide sequence ID" value="NZ_FOYI01000001.1"/>
</dbReference>
<feature type="transmembrane region" description="Helical" evidence="7">
    <location>
        <begin position="221"/>
        <end position="241"/>
    </location>
</feature>
<dbReference type="NCBIfam" id="TIGR03416">
    <property type="entry name" value="ABC_choXWV_perm"/>
    <property type="match status" value="1"/>
</dbReference>
<dbReference type="InterPro" id="IPR000515">
    <property type="entry name" value="MetI-like"/>
</dbReference>
<proteinExistence type="inferred from homology"/>
<comment type="similarity">
    <text evidence="7">Belongs to the binding-protein-dependent transport system permease family.</text>
</comment>
<evidence type="ECO:0000259" key="8">
    <source>
        <dbReference type="PROSITE" id="PS50928"/>
    </source>
</evidence>
<keyword evidence="10" id="KW-1185">Reference proteome</keyword>
<name>A0A1I6CVE0_9RHOB</name>
<dbReference type="OrthoDB" id="9815258at2"/>
<dbReference type="Pfam" id="PF00528">
    <property type="entry name" value="BPD_transp_1"/>
    <property type="match status" value="1"/>
</dbReference>